<dbReference type="STRING" id="1185876.BN8_01362"/>
<dbReference type="OrthoDB" id="8536512at2"/>
<evidence type="ECO:0000256" key="1">
    <source>
        <dbReference type="ARBA" id="ARBA00022723"/>
    </source>
</evidence>
<dbReference type="GO" id="GO:0003899">
    <property type="term" value="F:DNA-directed RNA polymerase activity"/>
    <property type="evidence" value="ECO:0007669"/>
    <property type="project" value="InterPro"/>
</dbReference>
<comment type="caution">
    <text evidence="5">The sequence shown here is derived from an EMBL/GenBank/DDBJ whole genome shotgun (WGS) entry which is preliminary data.</text>
</comment>
<dbReference type="Gene3D" id="3.40.1360.10">
    <property type="match status" value="1"/>
</dbReference>
<proteinExistence type="predicted"/>
<keyword evidence="6" id="KW-1185">Reference proteome</keyword>
<dbReference type="CDD" id="cd01029">
    <property type="entry name" value="TOPRIM_primases"/>
    <property type="match status" value="1"/>
</dbReference>
<dbReference type="GO" id="GO:0008270">
    <property type="term" value="F:zinc ion binding"/>
    <property type="evidence" value="ECO:0007669"/>
    <property type="project" value="UniProtKB-KW"/>
</dbReference>
<feature type="domain" description="Zinc finger CHC2-type" evidence="4">
    <location>
        <begin position="43"/>
        <end position="89"/>
    </location>
</feature>
<protein>
    <submittedName>
        <fullName evidence="5">DNA primase</fullName>
    </submittedName>
</protein>
<dbReference type="Pfam" id="PF01807">
    <property type="entry name" value="Zn_ribbon_DnaG"/>
    <property type="match status" value="1"/>
</dbReference>
<evidence type="ECO:0000313" key="5">
    <source>
        <dbReference type="EMBL" id="CCH52366.1"/>
    </source>
</evidence>
<dbReference type="SUPFAM" id="SSF57783">
    <property type="entry name" value="Zinc beta-ribbon"/>
    <property type="match status" value="1"/>
</dbReference>
<dbReference type="GO" id="GO:0006269">
    <property type="term" value="P:DNA replication, synthesis of primer"/>
    <property type="evidence" value="ECO:0007669"/>
    <property type="project" value="TreeGrafter"/>
</dbReference>
<evidence type="ECO:0000313" key="6">
    <source>
        <dbReference type="Proteomes" id="UP000009309"/>
    </source>
</evidence>
<accession>I2GEP1</accession>
<keyword evidence="3" id="KW-0862">Zinc</keyword>
<dbReference type="Gene3D" id="3.90.580.10">
    <property type="entry name" value="Zinc finger, CHC2-type domain"/>
    <property type="match status" value="1"/>
</dbReference>
<gene>
    <name evidence="5" type="ORF">BN8_01362</name>
</gene>
<dbReference type="InterPro" id="IPR002694">
    <property type="entry name" value="Znf_CHC2"/>
</dbReference>
<dbReference type="SMART" id="SM00400">
    <property type="entry name" value="ZnF_CHCC"/>
    <property type="match status" value="1"/>
</dbReference>
<dbReference type="PANTHER" id="PTHR30313">
    <property type="entry name" value="DNA PRIMASE"/>
    <property type="match status" value="1"/>
</dbReference>
<name>I2GEP1_9BACT</name>
<reference evidence="5 6" key="1">
    <citation type="journal article" date="2012" name="J. Bacteriol.">
        <title>Genome Sequence of the Filamentous Bacterium Fibrisoma limi BUZ 3T.</title>
        <authorList>
            <person name="Filippini M."/>
            <person name="Qi W."/>
            <person name="Jaenicke S."/>
            <person name="Goesmann A."/>
            <person name="Smits T.H."/>
            <person name="Bagheri H.C."/>
        </authorList>
    </citation>
    <scope>NUCLEOTIDE SEQUENCE [LARGE SCALE GENOMIC DNA]</scope>
    <source>
        <strain evidence="6">BUZ 3T</strain>
    </source>
</reference>
<dbReference type="eggNOG" id="COG0358">
    <property type="taxonomic scope" value="Bacteria"/>
</dbReference>
<dbReference type="GO" id="GO:0005737">
    <property type="term" value="C:cytoplasm"/>
    <property type="evidence" value="ECO:0007669"/>
    <property type="project" value="TreeGrafter"/>
</dbReference>
<organism evidence="5 6">
    <name type="scientific">Fibrisoma limi BUZ 3</name>
    <dbReference type="NCBI Taxonomy" id="1185876"/>
    <lineage>
        <taxon>Bacteria</taxon>
        <taxon>Pseudomonadati</taxon>
        <taxon>Bacteroidota</taxon>
        <taxon>Cytophagia</taxon>
        <taxon>Cytophagales</taxon>
        <taxon>Spirosomataceae</taxon>
        <taxon>Fibrisoma</taxon>
    </lineage>
</organism>
<dbReference type="InterPro" id="IPR050219">
    <property type="entry name" value="DnaG_primase"/>
</dbReference>
<dbReference type="PANTHER" id="PTHR30313:SF2">
    <property type="entry name" value="DNA PRIMASE"/>
    <property type="match status" value="1"/>
</dbReference>
<dbReference type="InterPro" id="IPR036977">
    <property type="entry name" value="DNA_primase_Znf_CHC2"/>
</dbReference>
<dbReference type="InterPro" id="IPR034154">
    <property type="entry name" value="TOPRIM_DnaG/twinkle"/>
</dbReference>
<evidence type="ECO:0000256" key="2">
    <source>
        <dbReference type="ARBA" id="ARBA00022771"/>
    </source>
</evidence>
<dbReference type="Pfam" id="PF13155">
    <property type="entry name" value="Toprim_2"/>
    <property type="match status" value="1"/>
</dbReference>
<dbReference type="EMBL" id="CAIT01000005">
    <property type="protein sequence ID" value="CCH52366.1"/>
    <property type="molecule type" value="Genomic_DNA"/>
</dbReference>
<keyword evidence="2" id="KW-0863">Zinc-finger</keyword>
<evidence type="ECO:0000256" key="3">
    <source>
        <dbReference type="ARBA" id="ARBA00022833"/>
    </source>
</evidence>
<keyword evidence="1" id="KW-0479">Metal-binding</keyword>
<evidence type="ECO:0000259" key="4">
    <source>
        <dbReference type="SMART" id="SM00400"/>
    </source>
</evidence>
<dbReference type="GO" id="GO:0003677">
    <property type="term" value="F:DNA binding"/>
    <property type="evidence" value="ECO:0007669"/>
    <property type="project" value="InterPro"/>
</dbReference>
<dbReference type="Proteomes" id="UP000009309">
    <property type="component" value="Unassembled WGS sequence"/>
</dbReference>
<dbReference type="AlphaFoldDB" id="I2GEP1"/>
<dbReference type="RefSeq" id="WP_009280950.1">
    <property type="nucleotide sequence ID" value="NZ_CAIT01000005.1"/>
</dbReference>
<sequence>MIENEVIEQIKTSVPITDYLFTKGITPVNSTGRQYLYHSPITNERSPSFFVEPTANVFNDFSSGEKGDIIRLVRLLDKVDFPTAIRTLQRLERFESVPFSLSGSKSYVLKPDAQRLEVVAVKPLQHRALVQYVEKRRIPFDYAYTYVREIHYQNAQNRAFFGIGFQTDKGSWAVRSEGFKTWIGAGDITTISVPGATDYNVFEGFFDFLSALVYFGVYKMRNNAIILNSTSHLNRALETLKAANKVYTFLDNDDTGRAAVKRLRSEGCAVVDRAGLYGSHNDFNAFLCSL</sequence>